<reference evidence="1 4" key="1">
    <citation type="submission" date="2018-05" db="EMBL/GenBank/DDBJ databases">
        <title>Micromonosporas from Atacama Desert.</title>
        <authorList>
            <person name="Carro L."/>
            <person name="Golinska P."/>
            <person name="Klenk H.-P."/>
            <person name="Goodfellow M."/>
        </authorList>
    </citation>
    <scope>NUCLEOTIDE SEQUENCE [LARGE SCALE GENOMIC DNA]</scope>
    <source>
        <strain evidence="1 4">4G51</strain>
    </source>
</reference>
<evidence type="ECO:0000313" key="3">
    <source>
        <dbReference type="EMBL" id="PWR15959.1"/>
    </source>
</evidence>
<protein>
    <submittedName>
        <fullName evidence="1">Uncharacterized protein</fullName>
    </submittedName>
</protein>
<dbReference type="EMBL" id="QGKS01000373">
    <property type="protein sequence ID" value="PWR10004.1"/>
    <property type="molecule type" value="Genomic_DNA"/>
</dbReference>
<evidence type="ECO:0000313" key="2">
    <source>
        <dbReference type="EMBL" id="PWR13794.1"/>
    </source>
</evidence>
<accession>A0A317D5W8</accession>
<evidence type="ECO:0000313" key="1">
    <source>
        <dbReference type="EMBL" id="PWR10004.1"/>
    </source>
</evidence>
<sequence length="62" mass="7024">MNISEGFFQPWILRGRSLISEATIARYFGSEVMGTPLGKYSRRIRLAFSLLPRCQGECGRAK</sequence>
<name>A0A317D5W8_9ACTN</name>
<comment type="caution">
    <text evidence="1">The sequence shown here is derived from an EMBL/GenBank/DDBJ whole genome shotgun (WGS) entry which is preliminary data.</text>
</comment>
<dbReference type="EMBL" id="QGKS01000254">
    <property type="protein sequence ID" value="PWR13794.1"/>
    <property type="molecule type" value="Genomic_DNA"/>
</dbReference>
<dbReference type="Proteomes" id="UP000246050">
    <property type="component" value="Unassembled WGS sequence"/>
</dbReference>
<proteinExistence type="predicted"/>
<evidence type="ECO:0000313" key="4">
    <source>
        <dbReference type="Proteomes" id="UP000246050"/>
    </source>
</evidence>
<dbReference type="EMBL" id="QGKS01000163">
    <property type="protein sequence ID" value="PWR15959.1"/>
    <property type="molecule type" value="Genomic_DNA"/>
</dbReference>
<gene>
    <name evidence="3" type="ORF">DKT69_08350</name>
    <name evidence="2" type="ORF">DKT69_18995</name>
    <name evidence="1" type="ORF">DKT69_29860</name>
</gene>
<dbReference type="AlphaFoldDB" id="A0A317D5W8"/>
<organism evidence="1 4">
    <name type="scientific">Micromonospora sicca</name>
    <dbReference type="NCBI Taxonomy" id="2202420"/>
    <lineage>
        <taxon>Bacteria</taxon>
        <taxon>Bacillati</taxon>
        <taxon>Actinomycetota</taxon>
        <taxon>Actinomycetes</taxon>
        <taxon>Micromonosporales</taxon>
        <taxon>Micromonosporaceae</taxon>
        <taxon>Micromonospora</taxon>
    </lineage>
</organism>